<evidence type="ECO:0000256" key="3">
    <source>
        <dbReference type="ARBA" id="ARBA00022989"/>
    </source>
</evidence>
<dbReference type="GO" id="GO:0006935">
    <property type="term" value="P:chemotaxis"/>
    <property type="evidence" value="ECO:0007669"/>
    <property type="project" value="InterPro"/>
</dbReference>
<reference evidence="11 12" key="2">
    <citation type="journal article" date="2022" name="Mar. Drugs">
        <title>Bioassay-Guided Fractionation Leads to the Detection of Cholic Acid Generated by the Rare Thalassomonas sp.</title>
        <authorList>
            <person name="Pheiffer F."/>
            <person name="Schneider Y.K."/>
            <person name="Hansen E.H."/>
            <person name="Andersen J.H."/>
            <person name="Isaksson J."/>
            <person name="Busche T."/>
            <person name="R C."/>
            <person name="Kalinowski J."/>
            <person name="Zyl L.V."/>
            <person name="Trindade M."/>
        </authorList>
    </citation>
    <scope>NUCLEOTIDE SEQUENCE [LARGE SCALE GENOMIC DNA]</scope>
    <source>
        <strain evidence="11 12">A5K-106</strain>
    </source>
</reference>
<dbReference type="Gene3D" id="1.10.287.950">
    <property type="entry name" value="Methyl-accepting chemotaxis protein"/>
    <property type="match status" value="1"/>
</dbReference>
<dbReference type="Pfam" id="PF00015">
    <property type="entry name" value="MCPsignal"/>
    <property type="match status" value="1"/>
</dbReference>
<feature type="transmembrane region" description="Helical" evidence="8">
    <location>
        <begin position="204"/>
        <end position="226"/>
    </location>
</feature>
<evidence type="ECO:0000256" key="2">
    <source>
        <dbReference type="ARBA" id="ARBA00022692"/>
    </source>
</evidence>
<accession>A0AAE9YR62</accession>
<evidence type="ECO:0000259" key="9">
    <source>
        <dbReference type="PROSITE" id="PS50111"/>
    </source>
</evidence>
<dbReference type="KEGG" id="tact:SG35_022785"/>
<dbReference type="GO" id="GO:0007165">
    <property type="term" value="P:signal transduction"/>
    <property type="evidence" value="ECO:0007669"/>
    <property type="project" value="UniProtKB-KW"/>
</dbReference>
<dbReference type="CDD" id="cd11386">
    <property type="entry name" value="MCP_signal"/>
    <property type="match status" value="1"/>
</dbReference>
<gene>
    <name evidence="11" type="ORF">SG35_022785</name>
</gene>
<dbReference type="CDD" id="cd06225">
    <property type="entry name" value="HAMP"/>
    <property type="match status" value="1"/>
</dbReference>
<dbReference type="PRINTS" id="PR00260">
    <property type="entry name" value="CHEMTRNSDUCR"/>
</dbReference>
<evidence type="ECO:0000259" key="10">
    <source>
        <dbReference type="PROSITE" id="PS50885"/>
    </source>
</evidence>
<proteinExistence type="inferred from homology"/>
<dbReference type="InterPro" id="IPR004089">
    <property type="entry name" value="MCPsignal_dom"/>
</dbReference>
<evidence type="ECO:0000256" key="7">
    <source>
        <dbReference type="PROSITE-ProRule" id="PRU00284"/>
    </source>
</evidence>
<reference evidence="11 12" key="1">
    <citation type="journal article" date="2015" name="Genome Announc.">
        <title>Draft Genome Sequences of Marine Isolates of Thalassomonas viridans and Thalassomonas actiniarum.</title>
        <authorList>
            <person name="Olonade I."/>
            <person name="van Zyl L.J."/>
            <person name="Trindade M."/>
        </authorList>
    </citation>
    <scope>NUCLEOTIDE SEQUENCE [LARGE SCALE GENOMIC DNA]</scope>
    <source>
        <strain evidence="11 12">A5K-106</strain>
    </source>
</reference>
<dbReference type="Proteomes" id="UP000032568">
    <property type="component" value="Chromosome"/>
</dbReference>
<keyword evidence="12" id="KW-1185">Reference proteome</keyword>
<dbReference type="FunFam" id="1.10.287.950:FF:000001">
    <property type="entry name" value="Methyl-accepting chemotaxis sensory transducer"/>
    <property type="match status" value="1"/>
</dbReference>
<dbReference type="GO" id="GO:0016020">
    <property type="term" value="C:membrane"/>
    <property type="evidence" value="ECO:0007669"/>
    <property type="project" value="UniProtKB-SubCell"/>
</dbReference>
<dbReference type="PANTHER" id="PTHR32089:SF119">
    <property type="entry name" value="METHYL-ACCEPTING CHEMOTAXIS PROTEIN CTPL"/>
    <property type="match status" value="1"/>
</dbReference>
<dbReference type="EMBL" id="CP059735">
    <property type="protein sequence ID" value="WDD98081.1"/>
    <property type="molecule type" value="Genomic_DNA"/>
</dbReference>
<sequence length="559" mass="61029">MAAEQNKGGKTRSRFFSFNIKTVRTKLLMAALVPFVAILILFTSTLYILDEINRAVDRMYQKRIVPTESLKVIADNYAVRVIDAVNKANAGIFTAEQALMQINQAKHLIAQKWQDYLDSGLSGREVQLANEANVLFTRANRAIEAIEKKLASFFGGVKGGLDDIDGPLYEDIDPISDKISELIQLQLELAGQEREHIELWYRESVAAFVIGGIIILVLLLALRLMISRSVIVPLSALRSTMEQISRHSDLTFTTKISSRDEIGAMASAFESMLLKISKLILDITSATEQIATAAEEMSAVSMQTNENTRQQQTQTGQAASAISEMSVSVQQVCQHATDTNEASLSANAQAQNGYRVVQQTVSGIDALAAIVQQASEAVHKVEQDTQSIGLVLEVIKGIADQTNLLALNAAIEAARAGDSGRGFAVVANEVRDLAQKTQQSTEEIQQVIERLQFGSQYVVKIMDKGEASARESANQAQQTSRALTEISQSVAQITQMNGQIVTAAKEQSQASEHINEHICLINELTGETSRGAEQVEQASLDLSRLACDLRAMVNIFKVS</sequence>
<evidence type="ECO:0000256" key="5">
    <source>
        <dbReference type="ARBA" id="ARBA00023224"/>
    </source>
</evidence>
<evidence type="ECO:0000256" key="1">
    <source>
        <dbReference type="ARBA" id="ARBA00004141"/>
    </source>
</evidence>
<feature type="transmembrane region" description="Helical" evidence="8">
    <location>
        <begin position="27"/>
        <end position="49"/>
    </location>
</feature>
<dbReference type="Pfam" id="PF12729">
    <property type="entry name" value="4HB_MCP_1"/>
    <property type="match status" value="1"/>
</dbReference>
<dbReference type="PANTHER" id="PTHR32089">
    <property type="entry name" value="METHYL-ACCEPTING CHEMOTAXIS PROTEIN MCPB"/>
    <property type="match status" value="1"/>
</dbReference>
<dbReference type="SUPFAM" id="SSF58104">
    <property type="entry name" value="Methyl-accepting chemotaxis protein (MCP) signaling domain"/>
    <property type="match status" value="1"/>
</dbReference>
<comment type="similarity">
    <text evidence="6">Belongs to the methyl-accepting chemotaxis (MCP) protein family.</text>
</comment>
<feature type="domain" description="Methyl-accepting transducer" evidence="9">
    <location>
        <begin position="286"/>
        <end position="522"/>
    </location>
</feature>
<evidence type="ECO:0000256" key="4">
    <source>
        <dbReference type="ARBA" id="ARBA00023136"/>
    </source>
</evidence>
<comment type="subcellular location">
    <subcellularLocation>
        <location evidence="1">Membrane</location>
        <topology evidence="1">Multi-pass membrane protein</topology>
    </subcellularLocation>
</comment>
<organism evidence="11 12">
    <name type="scientific">Thalassomonas actiniarum</name>
    <dbReference type="NCBI Taxonomy" id="485447"/>
    <lineage>
        <taxon>Bacteria</taxon>
        <taxon>Pseudomonadati</taxon>
        <taxon>Pseudomonadota</taxon>
        <taxon>Gammaproteobacteria</taxon>
        <taxon>Alteromonadales</taxon>
        <taxon>Colwelliaceae</taxon>
        <taxon>Thalassomonas</taxon>
    </lineage>
</organism>
<dbReference type="InterPro" id="IPR024478">
    <property type="entry name" value="HlyB_4HB_MCP"/>
</dbReference>
<evidence type="ECO:0000313" key="11">
    <source>
        <dbReference type="EMBL" id="WDD98081.1"/>
    </source>
</evidence>
<dbReference type="AlphaFoldDB" id="A0AAE9YR62"/>
<dbReference type="SMART" id="SM00304">
    <property type="entry name" value="HAMP"/>
    <property type="match status" value="1"/>
</dbReference>
<dbReference type="PROSITE" id="PS50885">
    <property type="entry name" value="HAMP"/>
    <property type="match status" value="1"/>
</dbReference>
<feature type="domain" description="HAMP" evidence="10">
    <location>
        <begin position="228"/>
        <end position="281"/>
    </location>
</feature>
<keyword evidence="2 8" id="KW-0812">Transmembrane</keyword>
<name>A0AAE9YR62_9GAMM</name>
<dbReference type="Pfam" id="PF00672">
    <property type="entry name" value="HAMP"/>
    <property type="match status" value="1"/>
</dbReference>
<evidence type="ECO:0000256" key="6">
    <source>
        <dbReference type="ARBA" id="ARBA00029447"/>
    </source>
</evidence>
<dbReference type="InterPro" id="IPR004090">
    <property type="entry name" value="Chemotax_Me-accpt_rcpt"/>
</dbReference>
<keyword evidence="4 8" id="KW-0472">Membrane</keyword>
<dbReference type="RefSeq" id="WP_044830434.1">
    <property type="nucleotide sequence ID" value="NZ_CP059735.1"/>
</dbReference>
<keyword evidence="3 8" id="KW-1133">Transmembrane helix</keyword>
<dbReference type="InterPro" id="IPR003660">
    <property type="entry name" value="HAMP_dom"/>
</dbReference>
<dbReference type="GO" id="GO:0004888">
    <property type="term" value="F:transmembrane signaling receptor activity"/>
    <property type="evidence" value="ECO:0007669"/>
    <property type="project" value="InterPro"/>
</dbReference>
<dbReference type="SMART" id="SM00283">
    <property type="entry name" value="MA"/>
    <property type="match status" value="1"/>
</dbReference>
<evidence type="ECO:0000313" key="12">
    <source>
        <dbReference type="Proteomes" id="UP000032568"/>
    </source>
</evidence>
<dbReference type="PROSITE" id="PS50111">
    <property type="entry name" value="CHEMOTAXIS_TRANSDUC_2"/>
    <property type="match status" value="1"/>
</dbReference>
<protein>
    <submittedName>
        <fullName evidence="11">Methyl-accepting chemotaxis protein</fullName>
    </submittedName>
</protein>
<evidence type="ECO:0000256" key="8">
    <source>
        <dbReference type="SAM" id="Phobius"/>
    </source>
</evidence>
<keyword evidence="5 7" id="KW-0807">Transducer</keyword>